<dbReference type="Pfam" id="PF12680">
    <property type="entry name" value="SnoaL_2"/>
    <property type="match status" value="1"/>
</dbReference>
<feature type="domain" description="SnoaL-like" evidence="1">
    <location>
        <begin position="20"/>
        <end position="122"/>
    </location>
</feature>
<sequence length="155" mass="16631">MSAAAGAIGGTTAAALEATVRGYMDACTAGDADAIAAHLTGDARHYFPPDMYDGPWVGGRMIAERWATAVRERGSSWTVDAIVVDEPRRQAVCEWTHHKGSLGVVLRGAEWYEFDADGLISEIRAYYASPQAPDLARLELGGFDYEGRGYPHAGP</sequence>
<evidence type="ECO:0000313" key="2">
    <source>
        <dbReference type="EMBL" id="CAA9283600.1"/>
    </source>
</evidence>
<dbReference type="SUPFAM" id="SSF54427">
    <property type="entry name" value="NTF2-like"/>
    <property type="match status" value="1"/>
</dbReference>
<dbReference type="EMBL" id="CADCTH010000489">
    <property type="protein sequence ID" value="CAA9283600.1"/>
    <property type="molecule type" value="Genomic_DNA"/>
</dbReference>
<reference evidence="2" key="1">
    <citation type="submission" date="2020-02" db="EMBL/GenBank/DDBJ databases">
        <authorList>
            <person name="Meier V. D."/>
        </authorList>
    </citation>
    <scope>NUCLEOTIDE SEQUENCE</scope>
    <source>
        <strain evidence="2">AVDCRST_MAG54</strain>
    </source>
</reference>
<name>A0A6J4JP58_9PSEU</name>
<dbReference type="InterPro" id="IPR032710">
    <property type="entry name" value="NTF2-like_dom_sf"/>
</dbReference>
<gene>
    <name evidence="2" type="ORF">AVDCRST_MAG54-3829</name>
</gene>
<dbReference type="AlphaFoldDB" id="A0A6J4JP58"/>
<dbReference type="InterPro" id="IPR037401">
    <property type="entry name" value="SnoaL-like"/>
</dbReference>
<dbReference type="Gene3D" id="3.10.450.50">
    <property type="match status" value="1"/>
</dbReference>
<evidence type="ECO:0000259" key="1">
    <source>
        <dbReference type="Pfam" id="PF12680"/>
    </source>
</evidence>
<accession>A0A6J4JP58</accession>
<proteinExistence type="predicted"/>
<organism evidence="2">
    <name type="scientific">uncultured Actinomycetospora sp</name>
    <dbReference type="NCBI Taxonomy" id="1135996"/>
    <lineage>
        <taxon>Bacteria</taxon>
        <taxon>Bacillati</taxon>
        <taxon>Actinomycetota</taxon>
        <taxon>Actinomycetes</taxon>
        <taxon>Pseudonocardiales</taxon>
        <taxon>Pseudonocardiaceae</taxon>
        <taxon>Actinomycetospora</taxon>
        <taxon>environmental samples</taxon>
    </lineage>
</organism>
<protein>
    <recommendedName>
        <fullName evidence="1">SnoaL-like domain-containing protein</fullName>
    </recommendedName>
</protein>